<comment type="subcellular location">
    <subcellularLocation>
        <location evidence="1">Membrane</location>
        <topology evidence="1">Multi-pass membrane protein</topology>
    </subcellularLocation>
</comment>
<evidence type="ECO:0000313" key="8">
    <source>
        <dbReference type="Proteomes" id="UP000589620"/>
    </source>
</evidence>
<feature type="transmembrane region" description="Helical" evidence="6">
    <location>
        <begin position="63"/>
        <end position="85"/>
    </location>
</feature>
<sequence length="171" mass="18723">MTDPNQPTDPAGGVPPQQPGGVPPQQPSSNIPPQQPYAQPAGAQQPYAAAPAAPLDAAQDKQWAAFAHLGGILWILPSLIIWLVFKDRGRLTNQEAKEALNWQITWIIAWVASQIIGIIIGSFTYGIGYLLFGLLIPWALYIINLVFSILGFVRVNSGGTYRYPVNFRFIK</sequence>
<reference evidence="7 8" key="1">
    <citation type="submission" date="2020-07" db="EMBL/GenBank/DDBJ databases">
        <title>Sequencing the genomes of 1000 actinobacteria strains.</title>
        <authorList>
            <person name="Klenk H.-P."/>
        </authorList>
    </citation>
    <scope>NUCLEOTIDE SEQUENCE [LARGE SCALE GENOMIC DNA]</scope>
    <source>
        <strain evidence="7 8">DSM 23871</strain>
    </source>
</reference>
<evidence type="ECO:0000256" key="5">
    <source>
        <dbReference type="SAM" id="MobiDB-lite"/>
    </source>
</evidence>
<protein>
    <recommendedName>
        <fullName evidence="9">DUF4870 domain-containing protein</fullName>
    </recommendedName>
</protein>
<feature type="compositionally biased region" description="Pro residues" evidence="5">
    <location>
        <begin position="16"/>
        <end position="26"/>
    </location>
</feature>
<feature type="transmembrane region" description="Helical" evidence="6">
    <location>
        <begin position="106"/>
        <end position="125"/>
    </location>
</feature>
<proteinExistence type="predicted"/>
<dbReference type="Proteomes" id="UP000589620">
    <property type="component" value="Unassembled WGS sequence"/>
</dbReference>
<dbReference type="RefSeq" id="WP_089911151.1">
    <property type="nucleotide sequence ID" value="NZ_BAAAPX010000001.1"/>
</dbReference>
<keyword evidence="2 6" id="KW-0812">Transmembrane</keyword>
<feature type="transmembrane region" description="Helical" evidence="6">
    <location>
        <begin position="131"/>
        <end position="153"/>
    </location>
</feature>
<evidence type="ECO:0000256" key="4">
    <source>
        <dbReference type="ARBA" id="ARBA00023136"/>
    </source>
</evidence>
<feature type="compositionally biased region" description="Low complexity" evidence="5">
    <location>
        <begin position="27"/>
        <end position="43"/>
    </location>
</feature>
<accession>A0A852SXN4</accession>
<gene>
    <name evidence="7" type="ORF">BJ963_000951</name>
</gene>
<keyword evidence="3 6" id="KW-1133">Transmembrane helix</keyword>
<evidence type="ECO:0000256" key="3">
    <source>
        <dbReference type="ARBA" id="ARBA00022989"/>
    </source>
</evidence>
<comment type="caution">
    <text evidence="7">The sequence shown here is derived from an EMBL/GenBank/DDBJ whole genome shotgun (WGS) entry which is preliminary data.</text>
</comment>
<dbReference type="InterPro" id="IPR019109">
    <property type="entry name" value="MamF_MmsF"/>
</dbReference>
<evidence type="ECO:0000256" key="2">
    <source>
        <dbReference type="ARBA" id="ARBA00022692"/>
    </source>
</evidence>
<evidence type="ECO:0000256" key="1">
    <source>
        <dbReference type="ARBA" id="ARBA00004141"/>
    </source>
</evidence>
<feature type="region of interest" description="Disordered" evidence="5">
    <location>
        <begin position="1"/>
        <end position="43"/>
    </location>
</feature>
<organism evidence="7 8">
    <name type="scientific">Leifsonia soli</name>
    <dbReference type="NCBI Taxonomy" id="582665"/>
    <lineage>
        <taxon>Bacteria</taxon>
        <taxon>Bacillati</taxon>
        <taxon>Actinomycetota</taxon>
        <taxon>Actinomycetes</taxon>
        <taxon>Micrococcales</taxon>
        <taxon>Microbacteriaceae</taxon>
        <taxon>Leifsonia</taxon>
    </lineage>
</organism>
<dbReference type="EMBL" id="JACCBJ010000001">
    <property type="protein sequence ID" value="NYD73432.1"/>
    <property type="molecule type" value="Genomic_DNA"/>
</dbReference>
<name>A0A852SXN4_9MICO</name>
<dbReference type="AlphaFoldDB" id="A0A852SXN4"/>
<evidence type="ECO:0000256" key="6">
    <source>
        <dbReference type="SAM" id="Phobius"/>
    </source>
</evidence>
<keyword evidence="8" id="KW-1185">Reference proteome</keyword>
<keyword evidence="4 6" id="KW-0472">Membrane</keyword>
<evidence type="ECO:0000313" key="7">
    <source>
        <dbReference type="EMBL" id="NYD73432.1"/>
    </source>
</evidence>
<evidence type="ECO:0008006" key="9">
    <source>
        <dbReference type="Google" id="ProtNLM"/>
    </source>
</evidence>
<dbReference type="Pfam" id="PF09685">
    <property type="entry name" value="MamF_MmsF"/>
    <property type="match status" value="1"/>
</dbReference>